<dbReference type="Proteomes" id="UP001156873">
    <property type="component" value="Unassembled WGS sequence"/>
</dbReference>
<dbReference type="RefSeq" id="WP_280577962.1">
    <property type="nucleotide sequence ID" value="NZ_JARXRO010000014.1"/>
</dbReference>
<name>A0ABT6JSL6_9GAMM</name>
<reference evidence="1 2" key="1">
    <citation type="submission" date="2023-04" db="EMBL/GenBank/DDBJ databases">
        <title>Luteimonas sp. M1R5S59.</title>
        <authorList>
            <person name="Sun J.-Q."/>
        </authorList>
    </citation>
    <scope>NUCLEOTIDE SEQUENCE [LARGE SCALE GENOMIC DNA]</scope>
    <source>
        <strain evidence="1 2">M1R5S59</strain>
    </source>
</reference>
<gene>
    <name evidence="1" type="ORF">QFW81_07025</name>
</gene>
<dbReference type="EMBL" id="JARXRO010000014">
    <property type="protein sequence ID" value="MDH5833675.1"/>
    <property type="molecule type" value="Genomic_DNA"/>
</dbReference>
<evidence type="ECO:0000313" key="2">
    <source>
        <dbReference type="Proteomes" id="UP001156873"/>
    </source>
</evidence>
<protein>
    <submittedName>
        <fullName evidence="1">Uncharacterized protein</fullName>
    </submittedName>
</protein>
<organism evidence="1 2">
    <name type="scientific">Luteimonas kalidii</name>
    <dbReference type="NCBI Taxonomy" id="3042025"/>
    <lineage>
        <taxon>Bacteria</taxon>
        <taxon>Pseudomonadati</taxon>
        <taxon>Pseudomonadota</taxon>
        <taxon>Gammaproteobacteria</taxon>
        <taxon>Lysobacterales</taxon>
        <taxon>Lysobacteraceae</taxon>
        <taxon>Luteimonas</taxon>
    </lineage>
</organism>
<accession>A0ABT6JSL6</accession>
<comment type="caution">
    <text evidence="1">The sequence shown here is derived from an EMBL/GenBank/DDBJ whole genome shotgun (WGS) entry which is preliminary data.</text>
</comment>
<sequence length="96" mass="10597">MSGGERGRTRDLQRALRGYLLRHPGAADGIAGIRLWWLPAHLQGVSDRELRGALEHLVRDHAMQRTALVDGGELYASLAAGEPRVHHPPPSRATRH</sequence>
<proteinExistence type="predicted"/>
<keyword evidence="2" id="KW-1185">Reference proteome</keyword>
<evidence type="ECO:0000313" key="1">
    <source>
        <dbReference type="EMBL" id="MDH5833675.1"/>
    </source>
</evidence>